<feature type="chain" id="PRO_5036403663" evidence="1">
    <location>
        <begin position="21"/>
        <end position="116"/>
    </location>
</feature>
<evidence type="ECO:0000313" key="2">
    <source>
        <dbReference type="EMBL" id="CAD7660413.1"/>
    </source>
</evidence>
<reference evidence="2" key="1">
    <citation type="submission" date="2020-11" db="EMBL/GenBank/DDBJ databases">
        <authorList>
            <person name="Tran Van P."/>
        </authorList>
    </citation>
    <scope>NUCLEOTIDE SEQUENCE</scope>
</reference>
<dbReference type="AlphaFoldDB" id="A0A7R9MHW9"/>
<keyword evidence="3" id="KW-1185">Reference proteome</keyword>
<accession>A0A7R9MHW9</accession>
<organism evidence="2">
    <name type="scientific">Oppiella nova</name>
    <dbReference type="NCBI Taxonomy" id="334625"/>
    <lineage>
        <taxon>Eukaryota</taxon>
        <taxon>Metazoa</taxon>
        <taxon>Ecdysozoa</taxon>
        <taxon>Arthropoda</taxon>
        <taxon>Chelicerata</taxon>
        <taxon>Arachnida</taxon>
        <taxon>Acari</taxon>
        <taxon>Acariformes</taxon>
        <taxon>Sarcoptiformes</taxon>
        <taxon>Oribatida</taxon>
        <taxon>Brachypylina</taxon>
        <taxon>Oppioidea</taxon>
        <taxon>Oppiidae</taxon>
        <taxon>Oppiella</taxon>
    </lineage>
</organism>
<gene>
    <name evidence="2" type="ORF">ONB1V03_LOCUS16981</name>
</gene>
<sequence>MNPSTLTVLVALSLFMNTDSNPMTSDAQQCVNKIGYSTFNKCSDEAEKHWPGDHDYDECCSEFETIKCSMEISKVDECSDNGGKELDQWYLSEMTSLENKRCKNYKHDLKECKLVI</sequence>
<dbReference type="EMBL" id="CAJPVJ010020156">
    <property type="protein sequence ID" value="CAG2177551.1"/>
    <property type="molecule type" value="Genomic_DNA"/>
</dbReference>
<name>A0A7R9MHW9_9ACAR</name>
<keyword evidence="1" id="KW-0732">Signal</keyword>
<dbReference type="EMBL" id="OC934981">
    <property type="protein sequence ID" value="CAD7660413.1"/>
    <property type="molecule type" value="Genomic_DNA"/>
</dbReference>
<evidence type="ECO:0000313" key="3">
    <source>
        <dbReference type="Proteomes" id="UP000728032"/>
    </source>
</evidence>
<dbReference type="Proteomes" id="UP000728032">
    <property type="component" value="Unassembled WGS sequence"/>
</dbReference>
<proteinExistence type="predicted"/>
<protein>
    <submittedName>
        <fullName evidence="2">Uncharacterized protein</fullName>
    </submittedName>
</protein>
<evidence type="ECO:0000256" key="1">
    <source>
        <dbReference type="SAM" id="SignalP"/>
    </source>
</evidence>
<feature type="signal peptide" evidence="1">
    <location>
        <begin position="1"/>
        <end position="20"/>
    </location>
</feature>